<evidence type="ECO:0000256" key="1">
    <source>
        <dbReference type="ARBA" id="ARBA00004123"/>
    </source>
</evidence>
<evidence type="ECO:0000259" key="7">
    <source>
        <dbReference type="SMART" id="SM00906"/>
    </source>
</evidence>
<feature type="domain" description="Xylanolytic transcriptional activator regulatory" evidence="7">
    <location>
        <begin position="245"/>
        <end position="317"/>
    </location>
</feature>
<keyword evidence="2" id="KW-0805">Transcription regulation</keyword>
<evidence type="ECO:0000313" key="9">
    <source>
        <dbReference type="Proteomes" id="UP000307440"/>
    </source>
</evidence>
<dbReference type="AlphaFoldDB" id="A0A5C3LD78"/>
<feature type="coiled-coil region" evidence="6">
    <location>
        <begin position="42"/>
        <end position="87"/>
    </location>
</feature>
<dbReference type="Proteomes" id="UP000307440">
    <property type="component" value="Unassembled WGS sequence"/>
</dbReference>
<dbReference type="CDD" id="cd12148">
    <property type="entry name" value="fungal_TF_MHR"/>
    <property type="match status" value="1"/>
</dbReference>
<proteinExistence type="predicted"/>
<gene>
    <name evidence="8" type="ORF">FA15DRAFT_663164</name>
</gene>
<keyword evidence="6" id="KW-0175">Coiled coil</keyword>
<dbReference type="InterPro" id="IPR051089">
    <property type="entry name" value="prtT"/>
</dbReference>
<protein>
    <recommendedName>
        <fullName evidence="7">Xylanolytic transcriptional activator regulatory domain-containing protein</fullName>
    </recommendedName>
</protein>
<name>A0A5C3LD78_COPMA</name>
<dbReference type="GO" id="GO:0000976">
    <property type="term" value="F:transcription cis-regulatory region binding"/>
    <property type="evidence" value="ECO:0007669"/>
    <property type="project" value="TreeGrafter"/>
</dbReference>
<dbReference type="PANTHER" id="PTHR31845">
    <property type="entry name" value="FINGER DOMAIN PROTEIN, PUTATIVE-RELATED"/>
    <property type="match status" value="1"/>
</dbReference>
<keyword evidence="3" id="KW-0238">DNA-binding</keyword>
<evidence type="ECO:0000256" key="3">
    <source>
        <dbReference type="ARBA" id="ARBA00023125"/>
    </source>
</evidence>
<dbReference type="GO" id="GO:0005634">
    <property type="term" value="C:nucleus"/>
    <property type="evidence" value="ECO:0007669"/>
    <property type="project" value="UniProtKB-SubCell"/>
</dbReference>
<evidence type="ECO:0000256" key="2">
    <source>
        <dbReference type="ARBA" id="ARBA00023015"/>
    </source>
</evidence>
<sequence>MDIHQMISLSKGLVPQAHINCSRLHRHASIASLSRDLDCSPRERKKRKVAETQEELQEKARQKDIQIEELLQQLSNMKMRAKFMQWKTSSNAMGQQVSGDAFAIHNKWSQTGPEEAAIMYFKGFQIGKTSVPAIVKECRLYPEDIEELFRIYFRWINPYFSILDEDYHKPERLIWSSPFLFIVVCAISARHLASRPDVYPHALLFAREVAGISLIEGQKSVETCQAYLLMAVYPIPKKTWSEDKSWLLMGLAIRMALALDLHQPPPLLCSEQDQLNRVRTWLNCYCVDGSHAIQFGKMSMLQLEDYHARSAADWYKSSQKNTPFDVHLCAYVRILAVMSEWRTATSPHSAAERKTTNSSESSRLVELAISTQARIAEEMDQWKLVYDEELQKHSLPICRYRANTTPLIAAYLRLVVLSVAFGASYRSGLSKECQILVKSLEVAQDVINIMVRVLAPTSFLRYAMPANFLYVTFAAAFLINLLRPKLSPLIDDRQRETIIQTVTPLIKVLCSDQVALDEKHTPMLYARFLTSLLTKYAPQALETREVALDNHVFSSTWPDVASNQDGGSQIKEQFNPEGLSAELAHSRHISYNGVVYQGHGEADMDLTLKHLVDSMPSVSGYPGYGFNSTLIGAQTFDFDFSQPAFLAQNTYQFSYDSFSDSDQSNSLSFSGCSL</sequence>
<dbReference type="InterPro" id="IPR007219">
    <property type="entry name" value="XnlR_reg_dom"/>
</dbReference>
<dbReference type="GO" id="GO:0008270">
    <property type="term" value="F:zinc ion binding"/>
    <property type="evidence" value="ECO:0007669"/>
    <property type="project" value="InterPro"/>
</dbReference>
<evidence type="ECO:0000256" key="4">
    <source>
        <dbReference type="ARBA" id="ARBA00023163"/>
    </source>
</evidence>
<evidence type="ECO:0000256" key="6">
    <source>
        <dbReference type="SAM" id="Coils"/>
    </source>
</evidence>
<keyword evidence="5" id="KW-0539">Nucleus</keyword>
<dbReference type="SMART" id="SM00906">
    <property type="entry name" value="Fungal_trans"/>
    <property type="match status" value="1"/>
</dbReference>
<dbReference type="OrthoDB" id="3163292at2759"/>
<dbReference type="GO" id="GO:0006351">
    <property type="term" value="P:DNA-templated transcription"/>
    <property type="evidence" value="ECO:0007669"/>
    <property type="project" value="InterPro"/>
</dbReference>
<dbReference type="PANTHER" id="PTHR31845:SF17">
    <property type="entry name" value="ZN(II)2CYS6 TRANSCRIPTION FACTOR (EUROFUNG)"/>
    <property type="match status" value="1"/>
</dbReference>
<organism evidence="8 9">
    <name type="scientific">Coprinopsis marcescibilis</name>
    <name type="common">Agaric fungus</name>
    <name type="synonym">Psathyrella marcescibilis</name>
    <dbReference type="NCBI Taxonomy" id="230819"/>
    <lineage>
        <taxon>Eukaryota</taxon>
        <taxon>Fungi</taxon>
        <taxon>Dikarya</taxon>
        <taxon>Basidiomycota</taxon>
        <taxon>Agaricomycotina</taxon>
        <taxon>Agaricomycetes</taxon>
        <taxon>Agaricomycetidae</taxon>
        <taxon>Agaricales</taxon>
        <taxon>Agaricineae</taxon>
        <taxon>Psathyrellaceae</taxon>
        <taxon>Coprinopsis</taxon>
    </lineage>
</organism>
<dbReference type="STRING" id="230819.A0A5C3LD78"/>
<evidence type="ECO:0000313" key="8">
    <source>
        <dbReference type="EMBL" id="TFK29876.1"/>
    </source>
</evidence>
<dbReference type="Pfam" id="PF04082">
    <property type="entry name" value="Fungal_trans"/>
    <property type="match status" value="1"/>
</dbReference>
<keyword evidence="4" id="KW-0804">Transcription</keyword>
<keyword evidence="9" id="KW-1185">Reference proteome</keyword>
<reference evidence="8 9" key="1">
    <citation type="journal article" date="2019" name="Nat. Ecol. Evol.">
        <title>Megaphylogeny resolves global patterns of mushroom evolution.</title>
        <authorList>
            <person name="Varga T."/>
            <person name="Krizsan K."/>
            <person name="Foldi C."/>
            <person name="Dima B."/>
            <person name="Sanchez-Garcia M."/>
            <person name="Sanchez-Ramirez S."/>
            <person name="Szollosi G.J."/>
            <person name="Szarkandi J.G."/>
            <person name="Papp V."/>
            <person name="Albert L."/>
            <person name="Andreopoulos W."/>
            <person name="Angelini C."/>
            <person name="Antonin V."/>
            <person name="Barry K.W."/>
            <person name="Bougher N.L."/>
            <person name="Buchanan P."/>
            <person name="Buyck B."/>
            <person name="Bense V."/>
            <person name="Catcheside P."/>
            <person name="Chovatia M."/>
            <person name="Cooper J."/>
            <person name="Damon W."/>
            <person name="Desjardin D."/>
            <person name="Finy P."/>
            <person name="Geml J."/>
            <person name="Haridas S."/>
            <person name="Hughes K."/>
            <person name="Justo A."/>
            <person name="Karasinski D."/>
            <person name="Kautmanova I."/>
            <person name="Kiss B."/>
            <person name="Kocsube S."/>
            <person name="Kotiranta H."/>
            <person name="LaButti K.M."/>
            <person name="Lechner B.E."/>
            <person name="Liimatainen K."/>
            <person name="Lipzen A."/>
            <person name="Lukacs Z."/>
            <person name="Mihaltcheva S."/>
            <person name="Morgado L.N."/>
            <person name="Niskanen T."/>
            <person name="Noordeloos M.E."/>
            <person name="Ohm R.A."/>
            <person name="Ortiz-Santana B."/>
            <person name="Ovrebo C."/>
            <person name="Racz N."/>
            <person name="Riley R."/>
            <person name="Savchenko A."/>
            <person name="Shiryaev A."/>
            <person name="Soop K."/>
            <person name="Spirin V."/>
            <person name="Szebenyi C."/>
            <person name="Tomsovsky M."/>
            <person name="Tulloss R.E."/>
            <person name="Uehling J."/>
            <person name="Grigoriev I.V."/>
            <person name="Vagvolgyi C."/>
            <person name="Papp T."/>
            <person name="Martin F.M."/>
            <person name="Miettinen O."/>
            <person name="Hibbett D.S."/>
            <person name="Nagy L.G."/>
        </authorList>
    </citation>
    <scope>NUCLEOTIDE SEQUENCE [LARGE SCALE GENOMIC DNA]</scope>
    <source>
        <strain evidence="8 9">CBS 121175</strain>
    </source>
</reference>
<comment type="subcellular location">
    <subcellularLocation>
        <location evidence="1">Nucleus</location>
    </subcellularLocation>
</comment>
<dbReference type="EMBL" id="ML210147">
    <property type="protein sequence ID" value="TFK29876.1"/>
    <property type="molecule type" value="Genomic_DNA"/>
</dbReference>
<dbReference type="GO" id="GO:0000981">
    <property type="term" value="F:DNA-binding transcription factor activity, RNA polymerase II-specific"/>
    <property type="evidence" value="ECO:0007669"/>
    <property type="project" value="TreeGrafter"/>
</dbReference>
<evidence type="ECO:0000256" key="5">
    <source>
        <dbReference type="ARBA" id="ARBA00023242"/>
    </source>
</evidence>
<accession>A0A5C3LD78</accession>